<dbReference type="PANTHER" id="PTHR33317:SF1">
    <property type="entry name" value="POLYNUCLEOTIDYL TRANSFERASE, RIBONUCLEASE H-LIKE SUPERFAMILY PROTEIN"/>
    <property type="match status" value="1"/>
</dbReference>
<organism evidence="1 2">
    <name type="scientific">Acer yangbiense</name>
    <dbReference type="NCBI Taxonomy" id="1000413"/>
    <lineage>
        <taxon>Eukaryota</taxon>
        <taxon>Viridiplantae</taxon>
        <taxon>Streptophyta</taxon>
        <taxon>Embryophyta</taxon>
        <taxon>Tracheophyta</taxon>
        <taxon>Spermatophyta</taxon>
        <taxon>Magnoliopsida</taxon>
        <taxon>eudicotyledons</taxon>
        <taxon>Gunneridae</taxon>
        <taxon>Pentapetalae</taxon>
        <taxon>rosids</taxon>
        <taxon>malvids</taxon>
        <taxon>Sapindales</taxon>
        <taxon>Sapindaceae</taxon>
        <taxon>Hippocastanoideae</taxon>
        <taxon>Acereae</taxon>
        <taxon>Acer</taxon>
    </lineage>
</organism>
<dbReference type="Proteomes" id="UP000323000">
    <property type="component" value="Chromosome 7"/>
</dbReference>
<sequence length="210" mass="23446">MMITISFETDTALNLLTGTGFEVDLGGLGDRSRSRSDERRRMKFVRPLTLYQELMKTKPERADRLIGIVVGLRHVSFAVTDRPGKDADRSNVLAIEKNISAMVANRIEEELPSFMVAGLVFGLPYGRLSSPLILPTMTLIDELRESGKFQGLKYSVWDTEDLPEAHDPKCEHTVAAVALQDYLDMARKCCRNVISGELPELIGEMKSSQV</sequence>
<dbReference type="EMBL" id="VAHF01000007">
    <property type="protein sequence ID" value="TXG57803.1"/>
    <property type="molecule type" value="Genomic_DNA"/>
</dbReference>
<gene>
    <name evidence="1" type="ORF">EZV62_015632</name>
</gene>
<dbReference type="GO" id="GO:0000967">
    <property type="term" value="P:rRNA 5'-end processing"/>
    <property type="evidence" value="ECO:0007669"/>
    <property type="project" value="TreeGrafter"/>
</dbReference>
<evidence type="ECO:0000313" key="1">
    <source>
        <dbReference type="EMBL" id="TXG57803.1"/>
    </source>
</evidence>
<protein>
    <submittedName>
        <fullName evidence="1">Uncharacterized protein</fullName>
    </submittedName>
</protein>
<dbReference type="OrthoDB" id="10605672at2759"/>
<dbReference type="PANTHER" id="PTHR33317">
    <property type="entry name" value="POLYNUCLEOTIDYL TRANSFERASE, RIBONUCLEASE H-LIKE SUPERFAMILY PROTEIN"/>
    <property type="match status" value="1"/>
</dbReference>
<evidence type="ECO:0000313" key="2">
    <source>
        <dbReference type="Proteomes" id="UP000323000"/>
    </source>
</evidence>
<dbReference type="AlphaFoldDB" id="A0A5C7HLD9"/>
<name>A0A5C7HLD9_9ROSI</name>
<reference evidence="2" key="1">
    <citation type="journal article" date="2019" name="Gigascience">
        <title>De novo genome assembly of the endangered Acer yangbiense, a plant species with extremely small populations endemic to Yunnan Province, China.</title>
        <authorList>
            <person name="Yang J."/>
            <person name="Wariss H.M."/>
            <person name="Tao L."/>
            <person name="Zhang R."/>
            <person name="Yun Q."/>
            <person name="Hollingsworth P."/>
            <person name="Dao Z."/>
            <person name="Luo G."/>
            <person name="Guo H."/>
            <person name="Ma Y."/>
            <person name="Sun W."/>
        </authorList>
    </citation>
    <scope>NUCLEOTIDE SEQUENCE [LARGE SCALE GENOMIC DNA]</scope>
    <source>
        <strain evidence="2">cv. Malutang</strain>
    </source>
</reference>
<keyword evidence="2" id="KW-1185">Reference proteome</keyword>
<comment type="caution">
    <text evidence="1">The sequence shown here is derived from an EMBL/GenBank/DDBJ whole genome shotgun (WGS) entry which is preliminary data.</text>
</comment>
<proteinExistence type="predicted"/>
<accession>A0A5C7HLD9</accession>
<dbReference type="InterPro" id="IPR005227">
    <property type="entry name" value="YqgF"/>
</dbReference>